<dbReference type="SMART" id="SM00389">
    <property type="entry name" value="HOX"/>
    <property type="match status" value="1"/>
</dbReference>
<dbReference type="GO" id="GO:0006355">
    <property type="term" value="P:regulation of DNA-templated transcription"/>
    <property type="evidence" value="ECO:0007669"/>
    <property type="project" value="InterPro"/>
</dbReference>
<keyword evidence="9" id="KW-0175">Coiled coil</keyword>
<dbReference type="FunFam" id="1.10.10.60:FF:000117">
    <property type="entry name" value="BEL1-like homeodomain protein 9"/>
    <property type="match status" value="1"/>
</dbReference>
<sequence length="669" mass="72713">MATYFHGAPEIQPDGLQTLYLMNPSYVGYTDAAAPANMVLLNSTMNSVNSINLAQTGHQQHFVGIPLQPAAQPHDSHRPPPIHASHDVPAVQGLLPRPHYNLWTTATSSNPVDMASQFGHWRTSTAPSAQQGLSLSLSPHEMVATAPEITSMSAANEVKLAASASMASGAANGASGLQSFLIGTKYLKAAQQLLDEVVNVGKGINDEAAKGVTSKNPADSNNVELKDPGAGTSESNTSAKRGADLTTADRQELQVKKAKLINMLEEVEQRYRQYHHQMQIVVSSFEAVAGYGSARTYTALALRTISKQFRCLRDAITAQIRGTSKTLGEEDSKSGGSRLRFIDHHLRQQRALQQLGMIQQNAWRPQRGLPERSVSILRAWLFEHFLHPYPKDSDKLMLAKQTGLTRSQVSNWFINARVRLWKPMVEEMYMEELKDQEQNNSEENASKSDANGSSTSKSNAQQEGSPTGTAPSDSLKIDPNQTLAAAVQPSSFAHGQSPAFHDKDTIEQPSMKKAKRHVNSLAHSIGIEAKPDETNNHDILMKLIDGRQRGGEEGYPLISGNTSHGGSYGGAYPIGGELGRFDAEQFAPRFSGNGVSLTLGLQHSESLPLSGAQPSFLSSESMQLGRRMEMNTEAGDYCSLNNNAAMPHSSNAAAFRAERRLLLNYYQSS</sequence>
<dbReference type="PANTHER" id="PTHR11850">
    <property type="entry name" value="HOMEOBOX PROTEIN TRANSCRIPTION FACTORS"/>
    <property type="match status" value="1"/>
</dbReference>
<dbReference type="Pfam" id="PF05920">
    <property type="entry name" value="Homeobox_KN"/>
    <property type="match status" value="1"/>
</dbReference>
<dbReference type="GO" id="GO:0003677">
    <property type="term" value="F:DNA binding"/>
    <property type="evidence" value="ECO:0007669"/>
    <property type="project" value="UniProtKB-UniRule"/>
</dbReference>
<feature type="coiled-coil region" evidence="9">
    <location>
        <begin position="250"/>
        <end position="277"/>
    </location>
</feature>
<feature type="compositionally biased region" description="Polar residues" evidence="10">
    <location>
        <begin position="438"/>
        <end position="472"/>
    </location>
</feature>
<keyword evidence="13" id="KW-1185">Reference proteome</keyword>
<evidence type="ECO:0000256" key="6">
    <source>
        <dbReference type="ARBA" id="ARBA00023163"/>
    </source>
</evidence>
<evidence type="ECO:0000256" key="7">
    <source>
        <dbReference type="ARBA" id="ARBA00023242"/>
    </source>
</evidence>
<dbReference type="CDD" id="cd00086">
    <property type="entry name" value="homeodomain"/>
    <property type="match status" value="1"/>
</dbReference>
<proteinExistence type="inferred from homology"/>
<evidence type="ECO:0000256" key="4">
    <source>
        <dbReference type="ARBA" id="ARBA00023125"/>
    </source>
</evidence>
<reference evidence="12 13" key="1">
    <citation type="submission" date="2022-12" db="EMBL/GenBank/DDBJ databases">
        <title>Chromosome-scale assembly of the Ensete ventricosum genome.</title>
        <authorList>
            <person name="Dussert Y."/>
            <person name="Stocks J."/>
            <person name="Wendawek A."/>
            <person name="Woldeyes F."/>
            <person name="Nichols R.A."/>
            <person name="Borrell J.S."/>
        </authorList>
    </citation>
    <scope>NUCLEOTIDE SEQUENCE [LARGE SCALE GENOMIC DNA]</scope>
    <source>
        <strain evidence="13">cv. Maze</strain>
        <tissue evidence="12">Seeds</tissue>
    </source>
</reference>
<keyword evidence="6" id="KW-0804">Transcription</keyword>
<evidence type="ECO:0000313" key="13">
    <source>
        <dbReference type="Proteomes" id="UP001222027"/>
    </source>
</evidence>
<keyword evidence="5 8" id="KW-0371">Homeobox</keyword>
<gene>
    <name evidence="12" type="ORF">OPV22_022248</name>
</gene>
<dbReference type="AlphaFoldDB" id="A0AAV8PBQ9"/>
<feature type="DNA-binding region" description="Homeobox" evidence="8">
    <location>
        <begin position="362"/>
        <end position="424"/>
    </location>
</feature>
<protein>
    <recommendedName>
        <fullName evidence="11">Homeobox domain-containing protein</fullName>
    </recommendedName>
</protein>
<evidence type="ECO:0000256" key="9">
    <source>
        <dbReference type="SAM" id="Coils"/>
    </source>
</evidence>
<comment type="caution">
    <text evidence="12">The sequence shown here is derived from an EMBL/GenBank/DDBJ whole genome shotgun (WGS) entry which is preliminary data.</text>
</comment>
<accession>A0AAV8PBQ9</accession>
<dbReference type="InterPro" id="IPR008422">
    <property type="entry name" value="KN_HD"/>
</dbReference>
<dbReference type="InterPro" id="IPR050224">
    <property type="entry name" value="TALE_homeobox"/>
</dbReference>
<feature type="region of interest" description="Disordered" evidence="10">
    <location>
        <begin position="209"/>
        <end position="248"/>
    </location>
</feature>
<dbReference type="InterPro" id="IPR006563">
    <property type="entry name" value="POX_dom"/>
</dbReference>
<dbReference type="Pfam" id="PF07526">
    <property type="entry name" value="POX"/>
    <property type="match status" value="1"/>
</dbReference>
<comment type="similarity">
    <text evidence="2">Belongs to the TALE/BELL homeobox family.</text>
</comment>
<evidence type="ECO:0000256" key="10">
    <source>
        <dbReference type="SAM" id="MobiDB-lite"/>
    </source>
</evidence>
<evidence type="ECO:0000259" key="11">
    <source>
        <dbReference type="PROSITE" id="PS50071"/>
    </source>
</evidence>
<evidence type="ECO:0000256" key="8">
    <source>
        <dbReference type="PROSITE-ProRule" id="PRU00108"/>
    </source>
</evidence>
<dbReference type="GO" id="GO:0005634">
    <property type="term" value="C:nucleus"/>
    <property type="evidence" value="ECO:0007669"/>
    <property type="project" value="UniProtKB-SubCell"/>
</dbReference>
<dbReference type="PROSITE" id="PS50071">
    <property type="entry name" value="HOMEOBOX_2"/>
    <property type="match status" value="1"/>
</dbReference>
<dbReference type="Gene3D" id="1.10.10.60">
    <property type="entry name" value="Homeodomain-like"/>
    <property type="match status" value="1"/>
</dbReference>
<organism evidence="12 13">
    <name type="scientific">Ensete ventricosum</name>
    <name type="common">Abyssinian banana</name>
    <name type="synonym">Musa ensete</name>
    <dbReference type="NCBI Taxonomy" id="4639"/>
    <lineage>
        <taxon>Eukaryota</taxon>
        <taxon>Viridiplantae</taxon>
        <taxon>Streptophyta</taxon>
        <taxon>Embryophyta</taxon>
        <taxon>Tracheophyta</taxon>
        <taxon>Spermatophyta</taxon>
        <taxon>Magnoliopsida</taxon>
        <taxon>Liliopsida</taxon>
        <taxon>Zingiberales</taxon>
        <taxon>Musaceae</taxon>
        <taxon>Ensete</taxon>
    </lineage>
</organism>
<evidence type="ECO:0000256" key="3">
    <source>
        <dbReference type="ARBA" id="ARBA00023015"/>
    </source>
</evidence>
<evidence type="ECO:0000313" key="12">
    <source>
        <dbReference type="EMBL" id="KAJ8478521.1"/>
    </source>
</evidence>
<evidence type="ECO:0000256" key="2">
    <source>
        <dbReference type="ARBA" id="ARBA00006454"/>
    </source>
</evidence>
<dbReference type="EMBL" id="JAQQAF010000006">
    <property type="protein sequence ID" value="KAJ8478521.1"/>
    <property type="molecule type" value="Genomic_DNA"/>
</dbReference>
<comment type="subcellular location">
    <subcellularLocation>
        <location evidence="1 8">Nucleus</location>
    </subcellularLocation>
</comment>
<dbReference type="Proteomes" id="UP001222027">
    <property type="component" value="Unassembled WGS sequence"/>
</dbReference>
<dbReference type="SMART" id="SM00574">
    <property type="entry name" value="POX"/>
    <property type="match status" value="1"/>
</dbReference>
<dbReference type="SUPFAM" id="SSF46689">
    <property type="entry name" value="Homeodomain-like"/>
    <property type="match status" value="1"/>
</dbReference>
<feature type="domain" description="Homeobox" evidence="11">
    <location>
        <begin position="360"/>
        <end position="423"/>
    </location>
</feature>
<feature type="compositionally biased region" description="Polar residues" evidence="10">
    <location>
        <begin position="213"/>
        <end position="223"/>
    </location>
</feature>
<evidence type="ECO:0000256" key="5">
    <source>
        <dbReference type="ARBA" id="ARBA00023155"/>
    </source>
</evidence>
<name>A0AAV8PBQ9_ENSVE</name>
<dbReference type="InterPro" id="IPR009057">
    <property type="entry name" value="Homeodomain-like_sf"/>
</dbReference>
<keyword evidence="7 8" id="KW-0539">Nucleus</keyword>
<keyword evidence="4 8" id="KW-0238">DNA-binding</keyword>
<feature type="region of interest" description="Disordered" evidence="10">
    <location>
        <begin position="433"/>
        <end position="477"/>
    </location>
</feature>
<keyword evidence="3" id="KW-0805">Transcription regulation</keyword>
<dbReference type="InterPro" id="IPR001356">
    <property type="entry name" value="HD"/>
</dbReference>
<evidence type="ECO:0000256" key="1">
    <source>
        <dbReference type="ARBA" id="ARBA00004123"/>
    </source>
</evidence>